<dbReference type="EMBL" id="JALKHS010000006">
    <property type="protein sequence ID" value="MCK0531775.1"/>
    <property type="molecule type" value="Genomic_DNA"/>
</dbReference>
<protein>
    <submittedName>
        <fullName evidence="2">Uncharacterized protein</fullName>
    </submittedName>
</protein>
<evidence type="ECO:0000256" key="1">
    <source>
        <dbReference type="SAM" id="MobiDB-lite"/>
    </source>
</evidence>
<dbReference type="InterPro" id="IPR056919">
    <property type="entry name" value="Phage_TAC_18"/>
</dbReference>
<accession>A0ABT0DXC2</accession>
<gene>
    <name evidence="2" type="ORF">MU848_09310</name>
</gene>
<evidence type="ECO:0000313" key="2">
    <source>
        <dbReference type="EMBL" id="MCK0531775.1"/>
    </source>
</evidence>
<dbReference type="Proteomes" id="UP001203512">
    <property type="component" value="Unassembled WGS sequence"/>
</dbReference>
<comment type="caution">
    <text evidence="2">The sequence shown here is derived from an EMBL/GenBank/DDBJ whole genome shotgun (WGS) entry which is preliminary data.</text>
</comment>
<dbReference type="Pfam" id="PF23812">
    <property type="entry name" value="Phage_TAC_18"/>
    <property type="match status" value="1"/>
</dbReference>
<evidence type="ECO:0000313" key="3">
    <source>
        <dbReference type="Proteomes" id="UP001203512"/>
    </source>
</evidence>
<keyword evidence="3" id="KW-1185">Reference proteome</keyword>
<feature type="compositionally biased region" description="Basic and acidic residues" evidence="1">
    <location>
        <begin position="9"/>
        <end position="21"/>
    </location>
</feature>
<feature type="region of interest" description="Disordered" evidence="1">
    <location>
        <begin position="1"/>
        <end position="21"/>
    </location>
</feature>
<name>A0ABT0DXC2_9SPHN</name>
<proteinExistence type="predicted"/>
<dbReference type="RefSeq" id="WP_247231352.1">
    <property type="nucleotide sequence ID" value="NZ_JALKHS010000006.1"/>
</dbReference>
<sequence length="139" mass="15665">MAWLNTAPDIEHKGPGKKPEPVTRLQAMKSRGEHPLLPPVSHRYLVGWWLEIGPTLLAGMGEGPISWSEIAAWQKLTANHLEHWEAQAIRRMSREFLSQQHEARRLNCPPPCAASEEQAEARVRVAGQFKALMSAMKKD</sequence>
<organism evidence="2 3">
    <name type="scientific">Sphingobium agri</name>
    <dbReference type="NCBI Taxonomy" id="2933566"/>
    <lineage>
        <taxon>Bacteria</taxon>
        <taxon>Pseudomonadati</taxon>
        <taxon>Pseudomonadota</taxon>
        <taxon>Alphaproteobacteria</taxon>
        <taxon>Sphingomonadales</taxon>
        <taxon>Sphingomonadaceae</taxon>
        <taxon>Sphingobium</taxon>
    </lineage>
</organism>
<reference evidence="2 3" key="1">
    <citation type="submission" date="2022-04" db="EMBL/GenBank/DDBJ databases">
        <authorList>
            <person name="Huq M.A."/>
        </authorList>
    </citation>
    <scope>NUCLEOTIDE SEQUENCE [LARGE SCALE GENOMIC DNA]</scope>
    <source>
        <strain evidence="2 3">MAH-33</strain>
    </source>
</reference>